<reference evidence="2 3" key="1">
    <citation type="submission" date="2020-04" db="EMBL/GenBank/DDBJ databases">
        <title>Genome sequencing of novel species.</title>
        <authorList>
            <person name="Heo J."/>
            <person name="Kim S.-J."/>
            <person name="Kim J.-S."/>
            <person name="Hong S.-B."/>
            <person name="Kwon S.-W."/>
        </authorList>
    </citation>
    <scope>NUCLEOTIDE SEQUENCE [LARGE SCALE GENOMIC DNA]</scope>
    <source>
        <strain evidence="2 3">MFER-1</strain>
    </source>
</reference>
<keyword evidence="3" id="KW-1185">Reference proteome</keyword>
<evidence type="ECO:0000256" key="1">
    <source>
        <dbReference type="SAM" id="MobiDB-lite"/>
    </source>
</evidence>
<evidence type="ECO:0000313" key="3">
    <source>
        <dbReference type="Proteomes" id="UP000502248"/>
    </source>
</evidence>
<dbReference type="Proteomes" id="UP000502248">
    <property type="component" value="Chromosome"/>
</dbReference>
<name>A0A7Z2VM72_9BACL</name>
<gene>
    <name evidence="2" type="ORF">HH215_23600</name>
</gene>
<sequence length="83" mass="8891">MKFVRNGWREKSFFRQDRADVIDASRGSGKPMAPIGYSLPSAYTNACESAIPTTKKRAHPTGDGAPCGSSSDANRAGMPDRGE</sequence>
<evidence type="ECO:0000313" key="2">
    <source>
        <dbReference type="EMBL" id="QJD85871.1"/>
    </source>
</evidence>
<dbReference type="EMBL" id="CP051680">
    <property type="protein sequence ID" value="QJD85871.1"/>
    <property type="molecule type" value="Genomic_DNA"/>
</dbReference>
<feature type="region of interest" description="Disordered" evidence="1">
    <location>
        <begin position="52"/>
        <end position="83"/>
    </location>
</feature>
<dbReference type="RefSeq" id="WP_169282123.1">
    <property type="nucleotide sequence ID" value="NZ_CP051680.1"/>
</dbReference>
<dbReference type="KEGG" id="cheb:HH215_23600"/>
<protein>
    <submittedName>
        <fullName evidence="2">Uncharacterized protein</fullName>
    </submittedName>
</protein>
<accession>A0A7Z2VM72</accession>
<organism evidence="2 3">
    <name type="scientific">Cohnella herbarum</name>
    <dbReference type="NCBI Taxonomy" id="2728023"/>
    <lineage>
        <taxon>Bacteria</taxon>
        <taxon>Bacillati</taxon>
        <taxon>Bacillota</taxon>
        <taxon>Bacilli</taxon>
        <taxon>Bacillales</taxon>
        <taxon>Paenibacillaceae</taxon>
        <taxon>Cohnella</taxon>
    </lineage>
</organism>
<proteinExistence type="predicted"/>
<dbReference type="AlphaFoldDB" id="A0A7Z2VM72"/>